<evidence type="ECO:0000256" key="1">
    <source>
        <dbReference type="ARBA" id="ARBA00023125"/>
    </source>
</evidence>
<dbReference type="PROSITE" id="PS00622">
    <property type="entry name" value="HTH_LUXR_1"/>
    <property type="match status" value="1"/>
</dbReference>
<evidence type="ECO:0000313" key="6">
    <source>
        <dbReference type="Proteomes" id="UP001145087"/>
    </source>
</evidence>
<dbReference type="InterPro" id="IPR016032">
    <property type="entry name" value="Sig_transdc_resp-reg_C-effctor"/>
</dbReference>
<dbReference type="Pfam" id="PF00072">
    <property type="entry name" value="Response_reg"/>
    <property type="match status" value="1"/>
</dbReference>
<name>A0A9X3F8B7_9BACT</name>
<comment type="caution">
    <text evidence="5">The sequence shown here is derived from an EMBL/GenBank/DDBJ whole genome shotgun (WGS) entry which is preliminary data.</text>
</comment>
<dbReference type="RefSeq" id="WP_343334684.1">
    <property type="nucleotide sequence ID" value="NZ_JAPOHD010000054.1"/>
</dbReference>
<dbReference type="GO" id="GO:0003677">
    <property type="term" value="F:DNA binding"/>
    <property type="evidence" value="ECO:0007669"/>
    <property type="project" value="UniProtKB-KW"/>
</dbReference>
<keyword evidence="2" id="KW-0597">Phosphoprotein</keyword>
<dbReference type="InterPro" id="IPR001789">
    <property type="entry name" value="Sig_transdc_resp-reg_receiver"/>
</dbReference>
<dbReference type="SUPFAM" id="SSF52172">
    <property type="entry name" value="CheY-like"/>
    <property type="match status" value="1"/>
</dbReference>
<dbReference type="PANTHER" id="PTHR43214">
    <property type="entry name" value="TWO-COMPONENT RESPONSE REGULATOR"/>
    <property type="match status" value="1"/>
</dbReference>
<dbReference type="Proteomes" id="UP001145087">
    <property type="component" value="Unassembled WGS sequence"/>
</dbReference>
<evidence type="ECO:0000256" key="2">
    <source>
        <dbReference type="PROSITE-ProRule" id="PRU00169"/>
    </source>
</evidence>
<evidence type="ECO:0000313" key="5">
    <source>
        <dbReference type="EMBL" id="MCY1722358.1"/>
    </source>
</evidence>
<dbReference type="PROSITE" id="PS50110">
    <property type="entry name" value="RESPONSE_REGULATORY"/>
    <property type="match status" value="1"/>
</dbReference>
<dbReference type="InterPro" id="IPR011006">
    <property type="entry name" value="CheY-like_superfamily"/>
</dbReference>
<reference evidence="5" key="1">
    <citation type="submission" date="2022-11" db="EMBL/GenBank/DDBJ databases">
        <title>Marilongibacter aestuarii gen. nov., sp. nov., isolated from tidal flat sediment.</title>
        <authorList>
            <person name="Jiayan W."/>
        </authorList>
    </citation>
    <scope>NUCLEOTIDE SEQUENCE</scope>
    <source>
        <strain evidence="5">Z1-6</strain>
    </source>
</reference>
<dbReference type="EMBL" id="JAPOHD010000054">
    <property type="protein sequence ID" value="MCY1722358.1"/>
    <property type="molecule type" value="Genomic_DNA"/>
</dbReference>
<organism evidence="5 6">
    <name type="scientific">Draconibacterium aestuarii</name>
    <dbReference type="NCBI Taxonomy" id="2998507"/>
    <lineage>
        <taxon>Bacteria</taxon>
        <taxon>Pseudomonadati</taxon>
        <taxon>Bacteroidota</taxon>
        <taxon>Bacteroidia</taxon>
        <taxon>Marinilabiliales</taxon>
        <taxon>Prolixibacteraceae</taxon>
        <taxon>Draconibacterium</taxon>
    </lineage>
</organism>
<dbReference type="Pfam" id="PF00196">
    <property type="entry name" value="GerE"/>
    <property type="match status" value="1"/>
</dbReference>
<dbReference type="SMART" id="SM00421">
    <property type="entry name" value="HTH_LUXR"/>
    <property type="match status" value="1"/>
</dbReference>
<keyword evidence="6" id="KW-1185">Reference proteome</keyword>
<dbReference type="AlphaFoldDB" id="A0A9X3F8B7"/>
<proteinExistence type="predicted"/>
<evidence type="ECO:0000259" key="3">
    <source>
        <dbReference type="PROSITE" id="PS50043"/>
    </source>
</evidence>
<accession>A0A9X3F8B7</accession>
<gene>
    <name evidence="5" type="ORF">OU798_18560</name>
</gene>
<feature type="modified residue" description="4-aspartylphosphate" evidence="2">
    <location>
        <position position="54"/>
    </location>
</feature>
<dbReference type="PRINTS" id="PR00038">
    <property type="entry name" value="HTHLUXR"/>
</dbReference>
<feature type="domain" description="Response regulatory" evidence="4">
    <location>
        <begin position="3"/>
        <end position="119"/>
    </location>
</feature>
<sequence>MCKLAILENYALFYSGIKPVLEKVDGFEIVAEAKTVIDLLPQLKENKPDVIIIDVLHCEKEGIIPIKKIKRRYAKIPILLIVNKDYINHFEDYISLGVNGLVFNNSTTTELITALKKLKNNEDFFPQKVWLLMKNLFRTRSKEVRTDVSSNNTLTHREISVLKLFCKGYTYKEIGSTLNISPRTVETHKKNIASKLGVRSTAEMVEYAIQNQIN</sequence>
<dbReference type="Gene3D" id="3.40.50.2300">
    <property type="match status" value="1"/>
</dbReference>
<dbReference type="GO" id="GO:0000160">
    <property type="term" value="P:phosphorelay signal transduction system"/>
    <property type="evidence" value="ECO:0007669"/>
    <property type="project" value="InterPro"/>
</dbReference>
<dbReference type="InterPro" id="IPR000792">
    <property type="entry name" value="Tscrpt_reg_LuxR_C"/>
</dbReference>
<feature type="domain" description="HTH luxR-type" evidence="3">
    <location>
        <begin position="147"/>
        <end position="212"/>
    </location>
</feature>
<dbReference type="CDD" id="cd06170">
    <property type="entry name" value="LuxR_C_like"/>
    <property type="match status" value="1"/>
</dbReference>
<dbReference type="InterPro" id="IPR039420">
    <property type="entry name" value="WalR-like"/>
</dbReference>
<protein>
    <submittedName>
        <fullName evidence="5">Response regulator transcription factor</fullName>
    </submittedName>
</protein>
<keyword evidence="1" id="KW-0238">DNA-binding</keyword>
<dbReference type="PANTHER" id="PTHR43214:SF17">
    <property type="entry name" value="TRANSCRIPTIONAL REGULATORY PROTEIN RCSB"/>
    <property type="match status" value="1"/>
</dbReference>
<dbReference type="PROSITE" id="PS50043">
    <property type="entry name" value="HTH_LUXR_2"/>
    <property type="match status" value="1"/>
</dbReference>
<dbReference type="SUPFAM" id="SSF46894">
    <property type="entry name" value="C-terminal effector domain of the bipartite response regulators"/>
    <property type="match status" value="1"/>
</dbReference>
<dbReference type="GO" id="GO:0006355">
    <property type="term" value="P:regulation of DNA-templated transcription"/>
    <property type="evidence" value="ECO:0007669"/>
    <property type="project" value="InterPro"/>
</dbReference>
<evidence type="ECO:0000259" key="4">
    <source>
        <dbReference type="PROSITE" id="PS50110"/>
    </source>
</evidence>